<name>A0A2V1IJC0_9BACT</name>
<gene>
    <name evidence="1" type="ORF">C5O23_08800</name>
</gene>
<dbReference type="Proteomes" id="UP000244905">
    <property type="component" value="Unassembled WGS sequence"/>
</dbReference>
<evidence type="ECO:0000313" key="2">
    <source>
        <dbReference type="Proteomes" id="UP000244905"/>
    </source>
</evidence>
<dbReference type="EMBL" id="PUEC01000019">
    <property type="protein sequence ID" value="PWB01640.1"/>
    <property type="molecule type" value="Genomic_DNA"/>
</dbReference>
<accession>A0A2V1IJC0</accession>
<comment type="caution">
    <text evidence="1">The sequence shown here is derived from an EMBL/GenBank/DDBJ whole genome shotgun (WGS) entry which is preliminary data.</text>
</comment>
<dbReference type="RefSeq" id="WP_107032574.1">
    <property type="nucleotide sequence ID" value="NZ_PUEC01000019.1"/>
</dbReference>
<protein>
    <submittedName>
        <fullName evidence="1">Uncharacterized protein</fullName>
    </submittedName>
</protein>
<reference evidence="2" key="1">
    <citation type="submission" date="2018-02" db="EMBL/GenBank/DDBJ databases">
        <authorList>
            <person name="Clavel T."/>
            <person name="Strowig T."/>
        </authorList>
    </citation>
    <scope>NUCLEOTIDE SEQUENCE [LARGE SCALE GENOMIC DNA]</scope>
    <source>
        <strain evidence="2">DSM 103720</strain>
    </source>
</reference>
<dbReference type="AlphaFoldDB" id="A0A2V1IJC0"/>
<sequence>MPILSTMGLKKIWIHEALSDGSMPPNGNGWLDLGDVYQDTCQLVDDDPEITEHKSETSSKRITLTGETPTNVQLSLMDPDLELMARYFGGTITGSEGKRKWVRPRKLPYKEWAVWQQPEEGLMVGCANVRIIPKFEITYSAKGICLVPMTLKYQSELMADESFNDPTKTTA</sequence>
<proteinExistence type="predicted"/>
<evidence type="ECO:0000313" key="1">
    <source>
        <dbReference type="EMBL" id="PWB01640.1"/>
    </source>
</evidence>
<dbReference type="GeneID" id="82526437"/>
<organism evidence="1 2">
    <name type="scientific">Duncaniella muris</name>
    <dbReference type="NCBI Taxonomy" id="2094150"/>
    <lineage>
        <taxon>Bacteria</taxon>
        <taxon>Pseudomonadati</taxon>
        <taxon>Bacteroidota</taxon>
        <taxon>Bacteroidia</taxon>
        <taxon>Bacteroidales</taxon>
        <taxon>Muribaculaceae</taxon>
        <taxon>Duncaniella</taxon>
    </lineage>
</organism>
<keyword evidence="2" id="KW-1185">Reference proteome</keyword>